<evidence type="ECO:0000256" key="3">
    <source>
        <dbReference type="ARBA" id="ARBA00071493"/>
    </source>
</evidence>
<gene>
    <name evidence="4" type="ORF">FHS74_003898</name>
</gene>
<sequence length="323" mass="33958">MTTAFGATSTTADVLAGIDLTGRRALVTGVSSGLGIETARALVDHGATVVGTARDVAKARIANTVPLHLEELDLASLTSVRDCAARLAAQAPFDLIIANAGIMGPPLGRTREGFETQFATNHLGHFLLANRLAPRMRNGGRVIVLASSAHHIADIDLDDPNFQRRDYTPYAGYGGSKTANILFAVEFDRRHRNHGLRAVAVHPGGVETGLGRHMDPATRDAQRQKLTAAAGAGGWTFQRKSVAQGAATTVWAAAVAPAAEVGGQYCEDCQVAPVLPPGTVTGPMGPGVAAYAVDPARARALWRLSEELVDERFQETSPRGSMV</sequence>
<keyword evidence="2" id="KW-0560">Oxidoreductase</keyword>
<dbReference type="PANTHER" id="PTHR24320">
    <property type="entry name" value="RETINOL DEHYDROGENASE"/>
    <property type="match status" value="1"/>
</dbReference>
<dbReference type="GO" id="GO:0016491">
    <property type="term" value="F:oxidoreductase activity"/>
    <property type="evidence" value="ECO:0007669"/>
    <property type="project" value="UniProtKB-KW"/>
</dbReference>
<dbReference type="AlphaFoldDB" id="A0A7X0B335"/>
<proteinExistence type="inferred from homology"/>
<name>A0A7X0B335_9PROT</name>
<dbReference type="Gene3D" id="3.40.50.720">
    <property type="entry name" value="NAD(P)-binding Rossmann-like Domain"/>
    <property type="match status" value="1"/>
</dbReference>
<dbReference type="SUPFAM" id="SSF51735">
    <property type="entry name" value="NAD(P)-binding Rossmann-fold domains"/>
    <property type="match status" value="1"/>
</dbReference>
<dbReference type="Proteomes" id="UP000539175">
    <property type="component" value="Unassembled WGS sequence"/>
</dbReference>
<evidence type="ECO:0000256" key="1">
    <source>
        <dbReference type="ARBA" id="ARBA00006484"/>
    </source>
</evidence>
<comment type="caution">
    <text evidence="4">The sequence shown here is derived from an EMBL/GenBank/DDBJ whole genome shotgun (WGS) entry which is preliminary data.</text>
</comment>
<dbReference type="EMBL" id="JACIIZ010000011">
    <property type="protein sequence ID" value="MBB6253329.1"/>
    <property type="molecule type" value="Genomic_DNA"/>
</dbReference>
<dbReference type="RefSeq" id="WP_184803668.1">
    <property type="nucleotide sequence ID" value="NZ_JACIIZ010000011.1"/>
</dbReference>
<reference evidence="4 5" key="1">
    <citation type="submission" date="2020-08" db="EMBL/GenBank/DDBJ databases">
        <title>Genomic Encyclopedia of Type Strains, Phase IV (KMG-IV): sequencing the most valuable type-strain genomes for metagenomic binning, comparative biology and taxonomic classification.</title>
        <authorList>
            <person name="Goeker M."/>
        </authorList>
    </citation>
    <scope>NUCLEOTIDE SEQUENCE [LARGE SCALE GENOMIC DNA]</scope>
    <source>
        <strain evidence="4 5">DSM 22198</strain>
    </source>
</reference>
<evidence type="ECO:0000313" key="5">
    <source>
        <dbReference type="Proteomes" id="UP000539175"/>
    </source>
</evidence>
<keyword evidence="5" id="KW-1185">Reference proteome</keyword>
<dbReference type="PANTHER" id="PTHR24320:SF272">
    <property type="entry name" value="NAD(P)-BINDING ROSSMANN-FOLD SUPERFAMILY PROTEIN"/>
    <property type="match status" value="1"/>
</dbReference>
<dbReference type="Pfam" id="PF00106">
    <property type="entry name" value="adh_short"/>
    <property type="match status" value="1"/>
</dbReference>
<dbReference type="InterPro" id="IPR036291">
    <property type="entry name" value="NAD(P)-bd_dom_sf"/>
</dbReference>
<accession>A0A7X0B335</accession>
<evidence type="ECO:0000313" key="4">
    <source>
        <dbReference type="EMBL" id="MBB6253329.1"/>
    </source>
</evidence>
<protein>
    <recommendedName>
        <fullName evidence="3">Probable oxidoreductase</fullName>
    </recommendedName>
</protein>
<dbReference type="PRINTS" id="PR00081">
    <property type="entry name" value="GDHRDH"/>
</dbReference>
<dbReference type="FunFam" id="3.40.50.720:FF:000594">
    <property type="entry name" value="Short-chain oxidoreductase"/>
    <property type="match status" value="1"/>
</dbReference>
<evidence type="ECO:0000256" key="2">
    <source>
        <dbReference type="ARBA" id="ARBA00023002"/>
    </source>
</evidence>
<organism evidence="4 5">
    <name type="scientific">Nitrospirillum iridis</name>
    <dbReference type="NCBI Taxonomy" id="765888"/>
    <lineage>
        <taxon>Bacteria</taxon>
        <taxon>Pseudomonadati</taxon>
        <taxon>Pseudomonadota</taxon>
        <taxon>Alphaproteobacteria</taxon>
        <taxon>Rhodospirillales</taxon>
        <taxon>Azospirillaceae</taxon>
        <taxon>Nitrospirillum</taxon>
    </lineage>
</organism>
<comment type="similarity">
    <text evidence="1">Belongs to the short-chain dehydrogenases/reductases (SDR) family.</text>
</comment>
<dbReference type="InterPro" id="IPR002347">
    <property type="entry name" value="SDR_fam"/>
</dbReference>